<organism evidence="1 2">
    <name type="scientific">Rhizoctonia solani</name>
    <dbReference type="NCBI Taxonomy" id="456999"/>
    <lineage>
        <taxon>Eukaryota</taxon>
        <taxon>Fungi</taxon>
        <taxon>Dikarya</taxon>
        <taxon>Basidiomycota</taxon>
        <taxon>Agaricomycotina</taxon>
        <taxon>Agaricomycetes</taxon>
        <taxon>Cantharellales</taxon>
        <taxon>Ceratobasidiaceae</taxon>
        <taxon>Rhizoctonia</taxon>
    </lineage>
</organism>
<proteinExistence type="predicted"/>
<name>A0A8H3DGK3_9AGAM</name>
<reference evidence="1" key="1">
    <citation type="submission" date="2021-01" db="EMBL/GenBank/DDBJ databases">
        <authorList>
            <person name="Kaushik A."/>
        </authorList>
    </citation>
    <scope>NUCLEOTIDE SEQUENCE</scope>
    <source>
        <strain evidence="1">Type strain: AG8-Rh-89/</strain>
    </source>
</reference>
<sequence length="297" mass="33040">MVLDTITAVRTTTDKALNPGLGKLELLVWGLPTKIFCFLLRSGFKLQLRAGLETRLRARVRAQLEQSAKQVLDEILSKQNSAKKLSLLIKVMWGAILDIVQKDMFTQIWTEALHEALPAARRATSDLTKLDQFSSEEERHKAVFNAAFVASKSAALVSAKAVVARTSASMKNDKREKMWVGLMKQSVEDVVGVGATAIVAAVEHDQSGCLRASITPVAHASPEQPVKNITLADIQNNIIKFIRASYPQTFESYITSIQEDMAQAWNMSQIYFQDHLPSYAHLFYVYLQPNEGADSMQ</sequence>
<evidence type="ECO:0000313" key="2">
    <source>
        <dbReference type="Proteomes" id="UP000663850"/>
    </source>
</evidence>
<evidence type="ECO:0000313" key="1">
    <source>
        <dbReference type="EMBL" id="CAE6526324.1"/>
    </source>
</evidence>
<protein>
    <submittedName>
        <fullName evidence="1">Uncharacterized protein</fullName>
    </submittedName>
</protein>
<dbReference type="AlphaFoldDB" id="A0A8H3DGK3"/>
<comment type="caution">
    <text evidence="1">The sequence shown here is derived from an EMBL/GenBank/DDBJ whole genome shotgun (WGS) entry which is preliminary data.</text>
</comment>
<gene>
    <name evidence="1" type="ORF">RDB_LOCUS124401</name>
</gene>
<dbReference type="Proteomes" id="UP000663850">
    <property type="component" value="Unassembled WGS sequence"/>
</dbReference>
<dbReference type="EMBL" id="CAJMWZ010006691">
    <property type="protein sequence ID" value="CAE6526324.1"/>
    <property type="molecule type" value="Genomic_DNA"/>
</dbReference>
<accession>A0A8H3DGK3</accession>